<dbReference type="InterPro" id="IPR050490">
    <property type="entry name" value="Bact_solute-bd_prot1"/>
</dbReference>
<organism evidence="4 5">
    <name type="scientific">Microbacterium alkaliflavum</name>
    <dbReference type="NCBI Taxonomy" id="3248839"/>
    <lineage>
        <taxon>Bacteria</taxon>
        <taxon>Bacillati</taxon>
        <taxon>Actinomycetota</taxon>
        <taxon>Actinomycetes</taxon>
        <taxon>Micrococcales</taxon>
        <taxon>Microbacteriaceae</taxon>
        <taxon>Microbacterium</taxon>
    </lineage>
</organism>
<keyword evidence="2" id="KW-0813">Transport</keyword>
<evidence type="ECO:0000313" key="5">
    <source>
        <dbReference type="Proteomes" id="UP001610861"/>
    </source>
</evidence>
<gene>
    <name evidence="4" type="ORF">ACH3VR_01325</name>
</gene>
<dbReference type="SUPFAM" id="SSF53850">
    <property type="entry name" value="Periplasmic binding protein-like II"/>
    <property type="match status" value="1"/>
</dbReference>
<evidence type="ECO:0000256" key="3">
    <source>
        <dbReference type="SAM" id="SignalP"/>
    </source>
</evidence>
<dbReference type="RefSeq" id="WP_396638943.1">
    <property type="nucleotide sequence ID" value="NZ_JBIQWL010000001.1"/>
</dbReference>
<evidence type="ECO:0000313" key="4">
    <source>
        <dbReference type="EMBL" id="MFH8248991.1"/>
    </source>
</evidence>
<dbReference type="InterPro" id="IPR006059">
    <property type="entry name" value="SBP"/>
</dbReference>
<keyword evidence="3" id="KW-0732">Signal</keyword>
<reference evidence="4 5" key="1">
    <citation type="submission" date="2024-09" db="EMBL/GenBank/DDBJ databases">
        <authorList>
            <person name="Pan X."/>
        </authorList>
    </citation>
    <scope>NUCLEOTIDE SEQUENCE [LARGE SCALE GENOMIC DNA]</scope>
    <source>
        <strain evidence="4 5">B2969</strain>
    </source>
</reference>
<dbReference type="EMBL" id="JBIQWL010000001">
    <property type="protein sequence ID" value="MFH8248991.1"/>
    <property type="molecule type" value="Genomic_DNA"/>
</dbReference>
<name>A0ABW7Q2E0_9MICO</name>
<dbReference type="Proteomes" id="UP001610861">
    <property type="component" value="Unassembled WGS sequence"/>
</dbReference>
<sequence>MHSKAKRWRRAASVIAAAILVGAGVTACSSGSAGGGEQNTLKIWWWENDDSALAAAWNKSIDIFKKQHPDVKVEFELKTYEQMQQSGQLLLDSNDAPDVLEYLKGNATAGVVSKAGLLTDLTDVAEKRGWDLSSTAQDVGLYSEGIMGSGERYGITNYGEYVPVWYNKDLFDEYGLEVPKTFDEFEHVLQTFVDNGITPLALGSADYPGPHLLYQLALTHMDDADWSAYQQFDGDVNWDAWEKAAAAVQDWTKKGYISTDSTGIAAQDAGNAFVAGQYPIFFSGTWWAGTFADQIKDFTFDQFLFPGADRYPGSGGNLWVVPTKAHNKDLAYDFLEITMSPEIQNMLGNDGGVPVAADESAITTPIGKLTTPRFNELLSAKTGGLGWYPDWPVAGMNDVLIAQNTDLVLGNVTPKQAVDKIRAAYEQGAPGN</sequence>
<dbReference type="PANTHER" id="PTHR43649:SF29">
    <property type="entry name" value="OSMOPROTECTIVE COMPOUNDS-BINDING PROTEIN GGTB"/>
    <property type="match status" value="1"/>
</dbReference>
<feature type="signal peptide" evidence="3">
    <location>
        <begin position="1"/>
        <end position="27"/>
    </location>
</feature>
<proteinExistence type="inferred from homology"/>
<protein>
    <submittedName>
        <fullName evidence="4">ABC transporter substrate-binding protein</fullName>
    </submittedName>
</protein>
<dbReference type="PROSITE" id="PS51257">
    <property type="entry name" value="PROKAR_LIPOPROTEIN"/>
    <property type="match status" value="1"/>
</dbReference>
<dbReference type="Pfam" id="PF01547">
    <property type="entry name" value="SBP_bac_1"/>
    <property type="match status" value="1"/>
</dbReference>
<accession>A0ABW7Q2E0</accession>
<evidence type="ECO:0000256" key="1">
    <source>
        <dbReference type="ARBA" id="ARBA00008520"/>
    </source>
</evidence>
<evidence type="ECO:0000256" key="2">
    <source>
        <dbReference type="ARBA" id="ARBA00022448"/>
    </source>
</evidence>
<comment type="similarity">
    <text evidence="1">Belongs to the bacterial solute-binding protein 1 family.</text>
</comment>
<dbReference type="PANTHER" id="PTHR43649">
    <property type="entry name" value="ARABINOSE-BINDING PROTEIN-RELATED"/>
    <property type="match status" value="1"/>
</dbReference>
<comment type="caution">
    <text evidence="4">The sequence shown here is derived from an EMBL/GenBank/DDBJ whole genome shotgun (WGS) entry which is preliminary data.</text>
</comment>
<dbReference type="Gene3D" id="3.40.190.10">
    <property type="entry name" value="Periplasmic binding protein-like II"/>
    <property type="match status" value="2"/>
</dbReference>
<keyword evidence="5" id="KW-1185">Reference proteome</keyword>
<feature type="chain" id="PRO_5045852600" evidence="3">
    <location>
        <begin position="28"/>
        <end position="432"/>
    </location>
</feature>